<evidence type="ECO:0000256" key="4">
    <source>
        <dbReference type="ARBA" id="ARBA00022448"/>
    </source>
</evidence>
<proteinExistence type="predicted"/>
<dbReference type="SUPFAM" id="SSF55874">
    <property type="entry name" value="ATPase domain of HSP90 chaperone/DNA topoisomerase II/histidine kinase"/>
    <property type="match status" value="1"/>
</dbReference>
<dbReference type="GO" id="GO:0005524">
    <property type="term" value="F:ATP binding"/>
    <property type="evidence" value="ECO:0007669"/>
    <property type="project" value="UniProtKB-KW"/>
</dbReference>
<sequence>MIDEHNKIGLLWAKTFAQGITDAVVIIDQEGIMQWFNQPAKNFFQLSSAQLTQNIAEVFEFPALLTYLRQKNMSTFELPLPKTPDQILSVVLIPYDQHFLLITQDAGFRHHIERMRQDFVANVSHEMRTPLTVIRGYLELMQPDVAEHLSEWLPYFEQMQQQMMRIEWLIEDLLLLSKVQSHQVQKGELETLNVAPMLIEIIESAKTLGTDKHEFVIDIDEGLALQGNEKEINSCFSNLIINAVRYSPNGGRITIAWYQDKHGKHFYVKDEGLGIEQKHIPRLTERFYRVDKGRSPETGGAGLGLAIVKHVLIRHKASLSIQSDLGKGSMFRCDFPN</sequence>
<dbReference type="PROSITE" id="PS50109">
    <property type="entry name" value="HIS_KIN"/>
    <property type="match status" value="1"/>
</dbReference>
<dbReference type="EMBL" id="BMJS01000002">
    <property type="protein sequence ID" value="GGF89417.1"/>
    <property type="molecule type" value="Genomic_DNA"/>
</dbReference>
<dbReference type="InterPro" id="IPR004358">
    <property type="entry name" value="Sig_transdc_His_kin-like_C"/>
</dbReference>
<keyword evidence="8" id="KW-0812">Transmembrane</keyword>
<dbReference type="Proteomes" id="UP000636949">
    <property type="component" value="Unassembled WGS sequence"/>
</dbReference>
<protein>
    <recommendedName>
        <fullName evidence="3">histidine kinase</fullName>
        <ecNumber evidence="3">2.7.13.3</ecNumber>
    </recommendedName>
</protein>
<keyword evidence="14" id="KW-0472">Membrane</keyword>
<dbReference type="GO" id="GO:0016036">
    <property type="term" value="P:cellular response to phosphate starvation"/>
    <property type="evidence" value="ECO:0007669"/>
    <property type="project" value="TreeGrafter"/>
</dbReference>
<dbReference type="Gene3D" id="3.30.450.20">
    <property type="entry name" value="PAS domain"/>
    <property type="match status" value="1"/>
</dbReference>
<evidence type="ECO:0000256" key="12">
    <source>
        <dbReference type="ARBA" id="ARBA00022989"/>
    </source>
</evidence>
<dbReference type="InterPro" id="IPR005467">
    <property type="entry name" value="His_kinase_dom"/>
</dbReference>
<dbReference type="SMART" id="SM00388">
    <property type="entry name" value="HisKA"/>
    <property type="match status" value="1"/>
</dbReference>
<dbReference type="InterPro" id="IPR036097">
    <property type="entry name" value="HisK_dim/P_sf"/>
</dbReference>
<evidence type="ECO:0000256" key="11">
    <source>
        <dbReference type="ARBA" id="ARBA00022840"/>
    </source>
</evidence>
<keyword evidence="7" id="KW-0808">Transferase</keyword>
<keyword evidence="13" id="KW-0902">Two-component regulatory system</keyword>
<evidence type="ECO:0000256" key="1">
    <source>
        <dbReference type="ARBA" id="ARBA00000085"/>
    </source>
</evidence>
<evidence type="ECO:0000256" key="9">
    <source>
        <dbReference type="ARBA" id="ARBA00022741"/>
    </source>
</evidence>
<dbReference type="Pfam" id="PF02518">
    <property type="entry name" value="HATPase_c"/>
    <property type="match status" value="1"/>
</dbReference>
<dbReference type="Gene3D" id="3.30.565.10">
    <property type="entry name" value="Histidine kinase-like ATPase, C-terminal domain"/>
    <property type="match status" value="1"/>
</dbReference>
<dbReference type="GO" id="GO:0000155">
    <property type="term" value="F:phosphorelay sensor kinase activity"/>
    <property type="evidence" value="ECO:0007669"/>
    <property type="project" value="InterPro"/>
</dbReference>
<dbReference type="Gene3D" id="1.10.287.130">
    <property type="match status" value="1"/>
</dbReference>
<dbReference type="InterPro" id="IPR003661">
    <property type="entry name" value="HisK_dim/P_dom"/>
</dbReference>
<reference evidence="16" key="1">
    <citation type="journal article" date="2014" name="Int. J. Syst. Evol. Microbiol.">
        <title>Complete genome sequence of Corynebacterium casei LMG S-19264T (=DSM 44701T), isolated from a smear-ripened cheese.</title>
        <authorList>
            <consortium name="US DOE Joint Genome Institute (JGI-PGF)"/>
            <person name="Walter F."/>
            <person name="Albersmeier A."/>
            <person name="Kalinowski J."/>
            <person name="Ruckert C."/>
        </authorList>
    </citation>
    <scope>NUCLEOTIDE SEQUENCE</scope>
    <source>
        <strain evidence="16">CGMCC 1.15758</strain>
    </source>
</reference>
<keyword evidence="9" id="KW-0547">Nucleotide-binding</keyword>
<evidence type="ECO:0000256" key="3">
    <source>
        <dbReference type="ARBA" id="ARBA00012438"/>
    </source>
</evidence>
<keyword evidence="5" id="KW-1003">Cell membrane</keyword>
<dbReference type="NCBIfam" id="TIGR02966">
    <property type="entry name" value="phoR_proteo"/>
    <property type="match status" value="1"/>
</dbReference>
<evidence type="ECO:0000256" key="5">
    <source>
        <dbReference type="ARBA" id="ARBA00022475"/>
    </source>
</evidence>
<reference evidence="16" key="2">
    <citation type="submission" date="2020-09" db="EMBL/GenBank/DDBJ databases">
        <authorList>
            <person name="Sun Q."/>
            <person name="Zhou Y."/>
        </authorList>
    </citation>
    <scope>NUCLEOTIDE SEQUENCE</scope>
    <source>
        <strain evidence="16">CGMCC 1.15758</strain>
    </source>
</reference>
<evidence type="ECO:0000256" key="13">
    <source>
        <dbReference type="ARBA" id="ARBA00023012"/>
    </source>
</evidence>
<evidence type="ECO:0000256" key="6">
    <source>
        <dbReference type="ARBA" id="ARBA00022553"/>
    </source>
</evidence>
<dbReference type="SUPFAM" id="SSF47384">
    <property type="entry name" value="Homodimeric domain of signal transducing histidine kinase"/>
    <property type="match status" value="1"/>
</dbReference>
<name>A0A8J3E897_9GAMM</name>
<dbReference type="InterPro" id="IPR036890">
    <property type="entry name" value="HATPase_C_sf"/>
</dbReference>
<dbReference type="SMART" id="SM00387">
    <property type="entry name" value="HATPase_c"/>
    <property type="match status" value="1"/>
</dbReference>
<dbReference type="CDD" id="cd00082">
    <property type="entry name" value="HisKA"/>
    <property type="match status" value="1"/>
</dbReference>
<keyword evidence="4" id="KW-0813">Transport</keyword>
<dbReference type="AlphaFoldDB" id="A0A8J3E897"/>
<keyword evidence="17" id="KW-1185">Reference proteome</keyword>
<dbReference type="InterPro" id="IPR014310">
    <property type="entry name" value="Sig_transdc_His_kinase_PhoR"/>
</dbReference>
<dbReference type="InterPro" id="IPR050351">
    <property type="entry name" value="BphY/WalK/GraS-like"/>
</dbReference>
<dbReference type="PRINTS" id="PR00344">
    <property type="entry name" value="BCTRLSENSOR"/>
</dbReference>
<dbReference type="FunFam" id="3.30.565.10:FF:000006">
    <property type="entry name" value="Sensor histidine kinase WalK"/>
    <property type="match status" value="1"/>
</dbReference>
<organism evidence="16 17">
    <name type="scientific">Cysteiniphilum litorale</name>
    <dbReference type="NCBI Taxonomy" id="2056700"/>
    <lineage>
        <taxon>Bacteria</taxon>
        <taxon>Pseudomonadati</taxon>
        <taxon>Pseudomonadota</taxon>
        <taxon>Gammaproteobacteria</taxon>
        <taxon>Thiotrichales</taxon>
        <taxon>Fastidiosibacteraceae</taxon>
        <taxon>Cysteiniphilum</taxon>
    </lineage>
</organism>
<dbReference type="InterPro" id="IPR003594">
    <property type="entry name" value="HATPase_dom"/>
</dbReference>
<comment type="caution">
    <text evidence="16">The sequence shown here is derived from an EMBL/GenBank/DDBJ whole genome shotgun (WGS) entry which is preliminary data.</text>
</comment>
<evidence type="ECO:0000256" key="7">
    <source>
        <dbReference type="ARBA" id="ARBA00022679"/>
    </source>
</evidence>
<dbReference type="RefSeq" id="WP_117001440.1">
    <property type="nucleotide sequence ID" value="NZ_BMJS01000002.1"/>
</dbReference>
<evidence type="ECO:0000313" key="16">
    <source>
        <dbReference type="EMBL" id="GGF89417.1"/>
    </source>
</evidence>
<evidence type="ECO:0000256" key="8">
    <source>
        <dbReference type="ARBA" id="ARBA00022692"/>
    </source>
</evidence>
<evidence type="ECO:0000256" key="2">
    <source>
        <dbReference type="ARBA" id="ARBA00004236"/>
    </source>
</evidence>
<dbReference type="GO" id="GO:0005886">
    <property type="term" value="C:plasma membrane"/>
    <property type="evidence" value="ECO:0007669"/>
    <property type="project" value="UniProtKB-SubCell"/>
</dbReference>
<dbReference type="GO" id="GO:0004721">
    <property type="term" value="F:phosphoprotein phosphatase activity"/>
    <property type="evidence" value="ECO:0007669"/>
    <property type="project" value="TreeGrafter"/>
</dbReference>
<comment type="catalytic activity">
    <reaction evidence="1">
        <text>ATP + protein L-histidine = ADP + protein N-phospho-L-histidine.</text>
        <dbReference type="EC" id="2.7.13.3"/>
    </reaction>
</comment>
<dbReference type="PANTHER" id="PTHR45453:SF1">
    <property type="entry name" value="PHOSPHATE REGULON SENSOR PROTEIN PHOR"/>
    <property type="match status" value="1"/>
</dbReference>
<dbReference type="OrthoDB" id="9813151at2"/>
<evidence type="ECO:0000259" key="15">
    <source>
        <dbReference type="PROSITE" id="PS50109"/>
    </source>
</evidence>
<accession>A0A8J3E897</accession>
<evidence type="ECO:0000313" key="17">
    <source>
        <dbReference type="Proteomes" id="UP000636949"/>
    </source>
</evidence>
<keyword evidence="6" id="KW-0597">Phosphoprotein</keyword>
<keyword evidence="11" id="KW-0067">ATP-binding</keyword>
<comment type="subcellular location">
    <subcellularLocation>
        <location evidence="2">Cell membrane</location>
    </subcellularLocation>
</comment>
<dbReference type="Pfam" id="PF00512">
    <property type="entry name" value="HisKA"/>
    <property type="match status" value="1"/>
</dbReference>
<feature type="domain" description="Histidine kinase" evidence="15">
    <location>
        <begin position="122"/>
        <end position="337"/>
    </location>
</feature>
<keyword evidence="12" id="KW-1133">Transmembrane helix</keyword>
<dbReference type="FunFam" id="1.10.287.130:FF:000001">
    <property type="entry name" value="Two-component sensor histidine kinase"/>
    <property type="match status" value="1"/>
</dbReference>
<gene>
    <name evidence="16" type="ORF">GCM10010995_03410</name>
</gene>
<evidence type="ECO:0000256" key="10">
    <source>
        <dbReference type="ARBA" id="ARBA00022777"/>
    </source>
</evidence>
<dbReference type="EC" id="2.7.13.3" evidence="3"/>
<keyword evidence="10" id="KW-0418">Kinase</keyword>
<evidence type="ECO:0000256" key="14">
    <source>
        <dbReference type="ARBA" id="ARBA00023136"/>
    </source>
</evidence>
<dbReference type="PANTHER" id="PTHR45453">
    <property type="entry name" value="PHOSPHATE REGULON SENSOR PROTEIN PHOR"/>
    <property type="match status" value="1"/>
</dbReference>